<feature type="region of interest" description="Disordered" evidence="1">
    <location>
        <begin position="1"/>
        <end position="28"/>
    </location>
</feature>
<feature type="compositionally biased region" description="Low complexity" evidence="1">
    <location>
        <begin position="10"/>
        <end position="21"/>
    </location>
</feature>
<dbReference type="EMBL" id="KI963992">
    <property type="protein sequence ID" value="EUC45035.1"/>
    <property type="molecule type" value="Genomic_DNA"/>
</dbReference>
<dbReference type="AlphaFoldDB" id="W6Z4Y0"/>
<feature type="region of interest" description="Disordered" evidence="1">
    <location>
        <begin position="77"/>
        <end position="141"/>
    </location>
</feature>
<feature type="region of interest" description="Disordered" evidence="1">
    <location>
        <begin position="154"/>
        <end position="216"/>
    </location>
</feature>
<dbReference type="Proteomes" id="UP000054032">
    <property type="component" value="Unassembled WGS sequence"/>
</dbReference>
<evidence type="ECO:0000313" key="4">
    <source>
        <dbReference type="Proteomes" id="UP000054032"/>
    </source>
</evidence>
<keyword evidence="2" id="KW-1133">Transmembrane helix</keyword>
<name>W6Z4Y0_COCMI</name>
<keyword evidence="4" id="KW-1185">Reference proteome</keyword>
<accession>W6Z4Y0</accession>
<keyword evidence="2" id="KW-0472">Membrane</keyword>
<sequence>MKDQSTAILPTSSPTETEAAAAPPPLKPSETAGVVVGSTAGVLLAIVAAIFLIRRYHALKHSSDDSGPYPEMAYLYDPFPDHSDRDSSPNETSTLIPRDTVILPSTSNKTNPLPRTPHNSLDNEYHHADTNPTRYTLPGNPFTSTDPFLSWRSSHILAPTPTPTPTSPSPSALATAVKSYSKGPQKPLPQPPHAHHTPLPNPHHTPTPSTRSSIKPQHSLRRLYWVDQASRPYTPLAQESTNKRQKRGRMATHDLPLPVDARSETPDSITLYAAAASSPSSSSAPLCYFLPGGFSGSAEAEESMVEEREDDIVVVVVAT</sequence>
<reference evidence="3 4" key="1">
    <citation type="journal article" date="2013" name="PLoS Genet.">
        <title>Comparative genome structure, secondary metabolite, and effector coding capacity across Cochliobolus pathogens.</title>
        <authorList>
            <person name="Condon B.J."/>
            <person name="Leng Y."/>
            <person name="Wu D."/>
            <person name="Bushley K.E."/>
            <person name="Ohm R.A."/>
            <person name="Otillar R."/>
            <person name="Martin J."/>
            <person name="Schackwitz W."/>
            <person name="Grimwood J."/>
            <person name="MohdZainudin N."/>
            <person name="Xue C."/>
            <person name="Wang R."/>
            <person name="Manning V.A."/>
            <person name="Dhillon B."/>
            <person name="Tu Z.J."/>
            <person name="Steffenson B.J."/>
            <person name="Salamov A."/>
            <person name="Sun H."/>
            <person name="Lowry S."/>
            <person name="LaButti K."/>
            <person name="Han J."/>
            <person name="Copeland A."/>
            <person name="Lindquist E."/>
            <person name="Barry K."/>
            <person name="Schmutz J."/>
            <person name="Baker S.E."/>
            <person name="Ciuffetti L.M."/>
            <person name="Grigoriev I.V."/>
            <person name="Zhong S."/>
            <person name="Turgeon B.G."/>
        </authorList>
    </citation>
    <scope>NUCLEOTIDE SEQUENCE [LARGE SCALE GENOMIC DNA]</scope>
    <source>
        <strain evidence="3 4">ATCC 44560</strain>
    </source>
</reference>
<dbReference type="eggNOG" id="ENOG502T420">
    <property type="taxonomic scope" value="Eukaryota"/>
</dbReference>
<dbReference type="RefSeq" id="XP_007688446.1">
    <property type="nucleotide sequence ID" value="XM_007690256.1"/>
</dbReference>
<organism evidence="3 4">
    <name type="scientific">Bipolaris oryzae ATCC 44560</name>
    <dbReference type="NCBI Taxonomy" id="930090"/>
    <lineage>
        <taxon>Eukaryota</taxon>
        <taxon>Fungi</taxon>
        <taxon>Dikarya</taxon>
        <taxon>Ascomycota</taxon>
        <taxon>Pezizomycotina</taxon>
        <taxon>Dothideomycetes</taxon>
        <taxon>Pleosporomycetidae</taxon>
        <taxon>Pleosporales</taxon>
        <taxon>Pleosporineae</taxon>
        <taxon>Pleosporaceae</taxon>
        <taxon>Bipolaris</taxon>
    </lineage>
</organism>
<dbReference type="KEGG" id="bor:COCMIDRAFT_96574"/>
<protein>
    <submittedName>
        <fullName evidence="3">Uncharacterized protein</fullName>
    </submittedName>
</protein>
<evidence type="ECO:0000256" key="1">
    <source>
        <dbReference type="SAM" id="MobiDB-lite"/>
    </source>
</evidence>
<feature type="compositionally biased region" description="Polar residues" evidence="1">
    <location>
        <begin position="103"/>
        <end position="120"/>
    </location>
</feature>
<feature type="compositionally biased region" description="Basic and acidic residues" evidence="1">
    <location>
        <begin position="79"/>
        <end position="88"/>
    </location>
</feature>
<dbReference type="HOGENOM" id="CLU_713728_0_0_1"/>
<evidence type="ECO:0000256" key="2">
    <source>
        <dbReference type="SAM" id="Phobius"/>
    </source>
</evidence>
<evidence type="ECO:0000313" key="3">
    <source>
        <dbReference type="EMBL" id="EUC45035.1"/>
    </source>
</evidence>
<dbReference type="OrthoDB" id="3692863at2759"/>
<feature type="transmembrane region" description="Helical" evidence="2">
    <location>
        <begin position="32"/>
        <end position="53"/>
    </location>
</feature>
<dbReference type="GeneID" id="19128875"/>
<gene>
    <name evidence="3" type="ORF">COCMIDRAFT_96574</name>
</gene>
<keyword evidence="2" id="KW-0812">Transmembrane</keyword>
<dbReference type="STRING" id="930090.W6Z4Y0"/>
<proteinExistence type="predicted"/>